<evidence type="ECO:0000256" key="4">
    <source>
        <dbReference type="ARBA" id="ARBA00022679"/>
    </source>
</evidence>
<feature type="domain" description="Response regulatory" evidence="13">
    <location>
        <begin position="1011"/>
        <end position="1129"/>
    </location>
</feature>
<dbReference type="SMART" id="SM00387">
    <property type="entry name" value="HATPase_c"/>
    <property type="match status" value="1"/>
</dbReference>
<dbReference type="InterPro" id="IPR036890">
    <property type="entry name" value="HATPase_C_sf"/>
</dbReference>
<comment type="subunit">
    <text evidence="9">At low DSF concentrations, interacts with RpfF.</text>
</comment>
<dbReference type="GO" id="GO:0005524">
    <property type="term" value="F:ATP binding"/>
    <property type="evidence" value="ECO:0007669"/>
    <property type="project" value="UniProtKB-KW"/>
</dbReference>
<dbReference type="EC" id="2.7.13.3" evidence="2"/>
<dbReference type="SUPFAM" id="SSF55874">
    <property type="entry name" value="ATPase domain of HSP90 chaperone/DNA topoisomerase II/histidine kinase"/>
    <property type="match status" value="1"/>
</dbReference>
<dbReference type="Gene3D" id="1.10.287.130">
    <property type="match status" value="1"/>
</dbReference>
<keyword evidence="5" id="KW-0547">Nucleotide-binding</keyword>
<dbReference type="InterPro" id="IPR001789">
    <property type="entry name" value="Sig_transdc_resp-reg_receiver"/>
</dbReference>
<keyword evidence="4" id="KW-0808">Transferase</keyword>
<dbReference type="GO" id="GO:0000155">
    <property type="term" value="F:phosphorelay sensor kinase activity"/>
    <property type="evidence" value="ECO:0007669"/>
    <property type="project" value="InterPro"/>
</dbReference>
<dbReference type="EMBL" id="MXPU01000005">
    <property type="protein sequence ID" value="OWO95365.1"/>
    <property type="molecule type" value="Genomic_DNA"/>
</dbReference>
<dbReference type="Pfam" id="PF00512">
    <property type="entry name" value="HisKA"/>
    <property type="match status" value="1"/>
</dbReference>
<dbReference type="NCBIfam" id="TIGR00229">
    <property type="entry name" value="sensory_box"/>
    <property type="match status" value="1"/>
</dbReference>
<evidence type="ECO:0000256" key="7">
    <source>
        <dbReference type="ARBA" id="ARBA00022840"/>
    </source>
</evidence>
<evidence type="ECO:0000256" key="11">
    <source>
        <dbReference type="PROSITE-ProRule" id="PRU00169"/>
    </source>
</evidence>
<evidence type="ECO:0000259" key="13">
    <source>
        <dbReference type="PROSITE" id="PS50110"/>
    </source>
</evidence>
<dbReference type="Pfam" id="PF08448">
    <property type="entry name" value="PAS_4"/>
    <property type="match status" value="1"/>
</dbReference>
<dbReference type="InterPro" id="IPR035965">
    <property type="entry name" value="PAS-like_dom_sf"/>
</dbReference>
<proteinExistence type="predicted"/>
<keyword evidence="8" id="KW-0902">Two-component regulatory system</keyword>
<dbReference type="Pfam" id="PF12860">
    <property type="entry name" value="PAS_7"/>
    <property type="match status" value="2"/>
</dbReference>
<dbReference type="InterPro" id="IPR036097">
    <property type="entry name" value="HisK_dim/P_sf"/>
</dbReference>
<dbReference type="Gene3D" id="3.30.450.20">
    <property type="entry name" value="PAS domain"/>
    <property type="match status" value="4"/>
</dbReference>
<dbReference type="AlphaFoldDB" id="A0A246DYD8"/>
<feature type="domain" description="PAS" evidence="14">
    <location>
        <begin position="198"/>
        <end position="268"/>
    </location>
</feature>
<gene>
    <name evidence="15" type="ORF">B5E41_09800</name>
</gene>
<evidence type="ECO:0000256" key="8">
    <source>
        <dbReference type="ARBA" id="ARBA00023012"/>
    </source>
</evidence>
<dbReference type="RefSeq" id="WP_088393107.1">
    <property type="nucleotide sequence ID" value="NZ_MXPU01000005.1"/>
</dbReference>
<dbReference type="InterPro" id="IPR003661">
    <property type="entry name" value="HisK_dim/P_dom"/>
</dbReference>
<dbReference type="SMART" id="SM00388">
    <property type="entry name" value="HisKA"/>
    <property type="match status" value="1"/>
</dbReference>
<dbReference type="FunFam" id="1.10.287.130:FF:000002">
    <property type="entry name" value="Two-component osmosensing histidine kinase"/>
    <property type="match status" value="1"/>
</dbReference>
<dbReference type="InterPro" id="IPR003594">
    <property type="entry name" value="HATPase_dom"/>
</dbReference>
<keyword evidence="7" id="KW-0067">ATP-binding</keyword>
<dbReference type="Proteomes" id="UP000197269">
    <property type="component" value="Unassembled WGS sequence"/>
</dbReference>
<keyword evidence="3 11" id="KW-0597">Phosphoprotein</keyword>
<evidence type="ECO:0000256" key="6">
    <source>
        <dbReference type="ARBA" id="ARBA00022777"/>
    </source>
</evidence>
<dbReference type="PANTHER" id="PTHR45339">
    <property type="entry name" value="HYBRID SIGNAL TRANSDUCTION HISTIDINE KINASE J"/>
    <property type="match status" value="1"/>
</dbReference>
<dbReference type="InterPro" id="IPR000014">
    <property type="entry name" value="PAS"/>
</dbReference>
<evidence type="ECO:0000256" key="3">
    <source>
        <dbReference type="ARBA" id="ARBA00022553"/>
    </source>
</evidence>
<evidence type="ECO:0000256" key="2">
    <source>
        <dbReference type="ARBA" id="ARBA00012438"/>
    </source>
</evidence>
<accession>A0A246DYD8</accession>
<feature type="modified residue" description="4-aspartylphosphate" evidence="11">
    <location>
        <position position="1060"/>
    </location>
</feature>
<dbReference type="Pfam" id="PF02518">
    <property type="entry name" value="HATPase_c"/>
    <property type="match status" value="1"/>
</dbReference>
<name>A0A246DYD8_9HYPH</name>
<evidence type="ECO:0000256" key="5">
    <source>
        <dbReference type="ARBA" id="ARBA00022741"/>
    </source>
</evidence>
<evidence type="ECO:0000259" key="12">
    <source>
        <dbReference type="PROSITE" id="PS50109"/>
    </source>
</evidence>
<organism evidence="15 16">
    <name type="scientific">Rhizobium esperanzae</name>
    <dbReference type="NCBI Taxonomy" id="1967781"/>
    <lineage>
        <taxon>Bacteria</taxon>
        <taxon>Pseudomonadati</taxon>
        <taxon>Pseudomonadota</taxon>
        <taxon>Alphaproteobacteria</taxon>
        <taxon>Hyphomicrobiales</taxon>
        <taxon>Rhizobiaceae</taxon>
        <taxon>Rhizobium/Agrobacterium group</taxon>
        <taxon>Rhizobium</taxon>
    </lineage>
</organism>
<dbReference type="CDD" id="cd17546">
    <property type="entry name" value="REC_hyHK_CKI1_RcsC-like"/>
    <property type="match status" value="1"/>
</dbReference>
<dbReference type="SUPFAM" id="SSF55785">
    <property type="entry name" value="PYP-like sensor domain (PAS domain)"/>
    <property type="match status" value="3"/>
</dbReference>
<dbReference type="InterPro" id="IPR011006">
    <property type="entry name" value="CheY-like_superfamily"/>
</dbReference>
<dbReference type="CDD" id="cd00130">
    <property type="entry name" value="PAS"/>
    <property type="match status" value="1"/>
</dbReference>
<evidence type="ECO:0000256" key="1">
    <source>
        <dbReference type="ARBA" id="ARBA00000085"/>
    </source>
</evidence>
<dbReference type="SMART" id="SM00448">
    <property type="entry name" value="REC"/>
    <property type="match status" value="2"/>
</dbReference>
<dbReference type="Gene3D" id="3.30.565.10">
    <property type="entry name" value="Histidine kinase-like ATPase, C-terminal domain"/>
    <property type="match status" value="1"/>
</dbReference>
<feature type="modified residue" description="4-aspartylphosphate" evidence="11">
    <location>
        <position position="900"/>
    </location>
</feature>
<reference evidence="15 16" key="1">
    <citation type="submission" date="2017-03" db="EMBL/GenBank/DDBJ databases">
        <title>Genome of strain Rhizobium sp. CNPSo 668.</title>
        <authorList>
            <person name="Ribeiro R."/>
        </authorList>
    </citation>
    <scope>NUCLEOTIDE SEQUENCE [LARGE SCALE GENOMIC DNA]</scope>
    <source>
        <strain evidence="15 16">CNPSo 668</strain>
    </source>
</reference>
<dbReference type="InterPro" id="IPR005467">
    <property type="entry name" value="His_kinase_dom"/>
</dbReference>
<dbReference type="PRINTS" id="PR00344">
    <property type="entry name" value="BCTRLSENSOR"/>
</dbReference>
<evidence type="ECO:0000256" key="9">
    <source>
        <dbReference type="ARBA" id="ARBA00064003"/>
    </source>
</evidence>
<dbReference type="FunFam" id="3.30.565.10:FF:000010">
    <property type="entry name" value="Sensor histidine kinase RcsC"/>
    <property type="match status" value="1"/>
</dbReference>
<comment type="caution">
    <text evidence="15">The sequence shown here is derived from an EMBL/GenBank/DDBJ whole genome shotgun (WGS) entry which is preliminary data.</text>
</comment>
<dbReference type="Gene3D" id="3.40.50.2300">
    <property type="match status" value="2"/>
</dbReference>
<dbReference type="InterPro" id="IPR013656">
    <property type="entry name" value="PAS_4"/>
</dbReference>
<comment type="catalytic activity">
    <reaction evidence="1">
        <text>ATP + protein L-histidine = ADP + protein N-phospho-L-histidine.</text>
        <dbReference type="EC" id="2.7.13.3"/>
    </reaction>
</comment>
<evidence type="ECO:0000256" key="10">
    <source>
        <dbReference type="ARBA" id="ARBA00068150"/>
    </source>
</evidence>
<protein>
    <recommendedName>
        <fullName evidence="10">Sensory/regulatory protein RpfC</fullName>
        <ecNumber evidence="2">2.7.13.3</ecNumber>
    </recommendedName>
</protein>
<evidence type="ECO:0000259" key="14">
    <source>
        <dbReference type="PROSITE" id="PS50112"/>
    </source>
</evidence>
<dbReference type="PANTHER" id="PTHR45339:SF1">
    <property type="entry name" value="HYBRID SIGNAL TRANSDUCTION HISTIDINE KINASE J"/>
    <property type="match status" value="1"/>
</dbReference>
<dbReference type="SUPFAM" id="SSF52172">
    <property type="entry name" value="CheY-like"/>
    <property type="match status" value="2"/>
</dbReference>
<dbReference type="CDD" id="cd00082">
    <property type="entry name" value="HisKA"/>
    <property type="match status" value="1"/>
</dbReference>
<dbReference type="PROSITE" id="PS50110">
    <property type="entry name" value="RESPONSE_REGULATORY"/>
    <property type="match status" value="2"/>
</dbReference>
<dbReference type="Pfam" id="PF13426">
    <property type="entry name" value="PAS_9"/>
    <property type="match status" value="1"/>
</dbReference>
<feature type="domain" description="Response regulatory" evidence="13">
    <location>
        <begin position="846"/>
        <end position="967"/>
    </location>
</feature>
<keyword evidence="6 15" id="KW-0418">Kinase</keyword>
<evidence type="ECO:0000313" key="16">
    <source>
        <dbReference type="Proteomes" id="UP000197269"/>
    </source>
</evidence>
<dbReference type="CDD" id="cd16922">
    <property type="entry name" value="HATPase_EvgS-ArcB-TorS-like"/>
    <property type="match status" value="1"/>
</dbReference>
<dbReference type="InterPro" id="IPR004358">
    <property type="entry name" value="Sig_transdc_His_kin-like_C"/>
</dbReference>
<dbReference type="PROSITE" id="PS50112">
    <property type="entry name" value="PAS"/>
    <property type="match status" value="1"/>
</dbReference>
<sequence length="1141" mass="126350">MKSAGDILELACRRIADLDTPAYVKNSELRYVAVNGAYADFLGREISDFIGRRSRELFDRPEEEDREDKERRALVFGTEENAICFDAEGLGHRRIQIESFSPSPERIYVLGIFEARERSAVALGGIAGNPKIAGSSRTVNDSGNAADLAQVREALENLSHPIGIFAADGRPLVVNAAYRNGATPVAACESAWGESVNELDVLRTVLEDLPVAVFVRDDKHRLVYANKYYETFSGRARSEYLGMTEHEMFGPEGAEAIYQENLLALRDGISVELESEMPSNSGHVYPVISRVNRVITADGRTYVVGSFSDISPLKEREKALIESRKQQEILHRDIESILRSLPIGVLILDNDHQILYVNDEFYSIWELPLDDRFDGRPFIDVIRRNDELGRYDGTQTPEEIYAFRKHLFEAEEPEPIELGWAGGKSVIFDSRRISNDRILLTYADISAVREREKEIHETRAALERLGEMMRDATHAMSQGLAIVQDGIIKMSNEAMADILQIAPHYIEAGQGWLGMFEFCAARGDFHDAADEILQEWRANIAARQPISTVFHVGGERWVNMDATVSRGQHWVALFTDVTELKSREEELRQLLSRAEAADRAKSEFLANMSHEIRTPMNGVLGMAELLAKTNLDTRQKTFIDIIVKSGNALLTIINDILDFSKIDAGQMKLRKAAFDITEAVEDVATLLSSHAAEKNIELLVRAAPDLPAAVIGDAGRFRQIVTNLVGNAVKFTERGHVFVDVGFETIAGGEIMAIIRIEDTGIGIPREKLDSVFDKFSQVDTSSTRRHEGTGLGLAITAGLVDLFGGYINVESEWGRGSVFTVNLPFAVTAARLEPKPLPINVQGARILVVDDNEVNRRILTEQLSLWGFDGVAAEGGGTGLAILEAAADLGVTVDAVVLDYHMPDMNGADVARRLRADPRFVELPIIFLTSMDISGTEKEFAALNGHAHLMKPARANVLRNTVVEVVRARRVKQASEAEIARLRAEAAVPAPALATATVPDPQKRAAEFVDVLVAEDNEVNQIVFTQILQSTGLSFLVVNNGQEAVAAWESHTPRIIMMDVSMPVMNGHEATRTIREREKGQGHRVPVIGVTAHALESDREACLDAGMDDYMSKPISPELLEEKIRQWLGKDELQPERTSY</sequence>
<dbReference type="SUPFAM" id="SSF47384">
    <property type="entry name" value="Homodimeric domain of signal transducing histidine kinase"/>
    <property type="match status" value="1"/>
</dbReference>
<dbReference type="SMART" id="SM00091">
    <property type="entry name" value="PAS"/>
    <property type="match status" value="4"/>
</dbReference>
<dbReference type="Pfam" id="PF00072">
    <property type="entry name" value="Response_reg"/>
    <property type="match status" value="2"/>
</dbReference>
<evidence type="ECO:0000313" key="15">
    <source>
        <dbReference type="EMBL" id="OWO95365.1"/>
    </source>
</evidence>
<feature type="domain" description="Histidine kinase" evidence="12">
    <location>
        <begin position="607"/>
        <end position="828"/>
    </location>
</feature>
<dbReference type="PROSITE" id="PS50109">
    <property type="entry name" value="HIS_KIN"/>
    <property type="match status" value="1"/>
</dbReference>